<keyword evidence="3" id="KW-1185">Reference proteome</keyword>
<evidence type="ECO:0000313" key="3">
    <source>
        <dbReference type="Proteomes" id="UP000069443"/>
    </source>
</evidence>
<comment type="caution">
    <text evidence="2">The sequence shown here is derived from an EMBL/GenBank/DDBJ whole genome shotgun (WGS) entry which is preliminary data.</text>
</comment>
<feature type="region of interest" description="Disordered" evidence="1">
    <location>
        <begin position="230"/>
        <end position="261"/>
    </location>
</feature>
<evidence type="ECO:0000313" key="2">
    <source>
        <dbReference type="EMBL" id="GAS93822.1"/>
    </source>
</evidence>
<dbReference type="STRING" id="228230.RMCC_0788"/>
<dbReference type="Proteomes" id="UP000069443">
    <property type="component" value="Unassembled WGS sequence"/>
</dbReference>
<accession>A0A100W8V3</accession>
<sequence length="261" mass="28635">MRWFLQTVRQRETPGVFGRGMAERRGWGLSMMTNTVLCDTQVTPDGAVMVIEDVGARGVPGIFAHEAMGCVVSPPRPLHAIWVHTMSMFDGELLGHQVRVRVLVGTDTRGLGQPVYRGEFTVASGVLAIGEARNPDRQLLFGTPAILQVTVLVETTDEVIHFSDPPADYPVSGPTDVTVLIADNPGFTHAVSNTVLRRRWWLRWPAIRRRLHNSSQPLVSLRREDRCAPSGFTAVRTPGDPGCRGRVPDAGMQRGPAAEAR</sequence>
<proteinExistence type="predicted"/>
<protein>
    <submittedName>
        <fullName evidence="2">Uncharacterized protein</fullName>
    </submittedName>
</protein>
<evidence type="ECO:0000256" key="1">
    <source>
        <dbReference type="SAM" id="MobiDB-lite"/>
    </source>
</evidence>
<reference evidence="3" key="1">
    <citation type="journal article" date="2016" name="Genome Announc.">
        <title>Draft Genome Sequences of Five Rapidly Growing Mycobacterium Species, M. thermoresistibile, M. fortuitum subsp. acetamidolyticum, M. canariasense, M. brisbanense, and M. novocastrense.</title>
        <authorList>
            <person name="Katahira K."/>
            <person name="Ogura Y."/>
            <person name="Gotoh Y."/>
            <person name="Hayashi T."/>
        </authorList>
    </citation>
    <scope>NUCLEOTIDE SEQUENCE [LARGE SCALE GENOMIC DNA]</scope>
    <source>
        <strain evidence="3">JCM15298</strain>
    </source>
</reference>
<reference evidence="3" key="2">
    <citation type="submission" date="2016-02" db="EMBL/GenBank/DDBJ databases">
        <title>Draft genome sequence of five rapidly growing Mycobacterium species.</title>
        <authorList>
            <person name="Katahira K."/>
            <person name="Gotou Y."/>
            <person name="Iida K."/>
            <person name="Ogura Y."/>
            <person name="Hayashi T."/>
        </authorList>
    </citation>
    <scope>NUCLEOTIDE SEQUENCE [LARGE SCALE GENOMIC DNA]</scope>
    <source>
        <strain evidence="3">JCM15298</strain>
    </source>
</reference>
<name>A0A100W8V3_MYCCR</name>
<dbReference type="AlphaFoldDB" id="A0A100W8V3"/>
<dbReference type="EMBL" id="BCSY01000028">
    <property type="protein sequence ID" value="GAS93822.1"/>
    <property type="molecule type" value="Genomic_DNA"/>
</dbReference>
<gene>
    <name evidence="2" type="ORF">RMCC_0788</name>
</gene>
<organism evidence="2 3">
    <name type="scientific">Mycolicibacterium canariasense</name>
    <name type="common">Mycobacterium canariasense</name>
    <dbReference type="NCBI Taxonomy" id="228230"/>
    <lineage>
        <taxon>Bacteria</taxon>
        <taxon>Bacillati</taxon>
        <taxon>Actinomycetota</taxon>
        <taxon>Actinomycetes</taxon>
        <taxon>Mycobacteriales</taxon>
        <taxon>Mycobacteriaceae</taxon>
        <taxon>Mycolicibacterium</taxon>
    </lineage>
</organism>